<proteinExistence type="predicted"/>
<accession>A0ABQ6AIP2</accession>
<evidence type="ECO:0000313" key="1">
    <source>
        <dbReference type="EMBL" id="GLR75896.1"/>
    </source>
</evidence>
<organism evidence="1 2">
    <name type="scientific">Aliivibrio sifiae</name>
    <dbReference type="NCBI Taxonomy" id="566293"/>
    <lineage>
        <taxon>Bacteria</taxon>
        <taxon>Pseudomonadati</taxon>
        <taxon>Pseudomonadota</taxon>
        <taxon>Gammaproteobacteria</taxon>
        <taxon>Vibrionales</taxon>
        <taxon>Vibrionaceae</taxon>
        <taxon>Aliivibrio</taxon>
    </lineage>
</organism>
<sequence>MLHICENLIVAEAYNYYSGLTTIIIKAMDCYDVPTPFSAVRFGIYSVKKSSLNGIDAYWIRRK</sequence>
<reference evidence="2" key="1">
    <citation type="journal article" date="2019" name="Int. J. Syst. Evol. Microbiol.">
        <title>The Global Catalogue of Microorganisms (GCM) 10K type strain sequencing project: providing services to taxonomists for standard genome sequencing and annotation.</title>
        <authorList>
            <consortium name="The Broad Institute Genomics Platform"/>
            <consortium name="The Broad Institute Genome Sequencing Center for Infectious Disease"/>
            <person name="Wu L."/>
            <person name="Ma J."/>
        </authorList>
    </citation>
    <scope>NUCLEOTIDE SEQUENCE [LARGE SCALE GENOMIC DNA]</scope>
    <source>
        <strain evidence="2">NBRC 105001</strain>
    </source>
</reference>
<comment type="caution">
    <text evidence="1">The sequence shown here is derived from an EMBL/GenBank/DDBJ whole genome shotgun (WGS) entry which is preliminary data.</text>
</comment>
<dbReference type="EMBL" id="BSOU01000007">
    <property type="protein sequence ID" value="GLR75896.1"/>
    <property type="molecule type" value="Genomic_DNA"/>
</dbReference>
<keyword evidence="2" id="KW-1185">Reference proteome</keyword>
<protein>
    <submittedName>
        <fullName evidence="1">Uncharacterized protein</fullName>
    </submittedName>
</protein>
<gene>
    <name evidence="1" type="ORF">GCM10007855_27700</name>
</gene>
<dbReference type="Proteomes" id="UP001156660">
    <property type="component" value="Unassembled WGS sequence"/>
</dbReference>
<evidence type="ECO:0000313" key="2">
    <source>
        <dbReference type="Proteomes" id="UP001156660"/>
    </source>
</evidence>
<name>A0ABQ6AIP2_9GAMM</name>